<gene>
    <name evidence="8" type="ORF">ACFS5N_01960</name>
</gene>
<keyword evidence="6 8" id="KW-0012">Acyltransferase</keyword>
<organism evidence="8 9">
    <name type="scientific">Mucilaginibacter ximonensis</name>
    <dbReference type="NCBI Taxonomy" id="538021"/>
    <lineage>
        <taxon>Bacteria</taxon>
        <taxon>Pseudomonadati</taxon>
        <taxon>Bacteroidota</taxon>
        <taxon>Sphingobacteriia</taxon>
        <taxon>Sphingobacteriales</taxon>
        <taxon>Sphingobacteriaceae</taxon>
        <taxon>Mucilaginibacter</taxon>
    </lineage>
</organism>
<dbReference type="InterPro" id="IPR004960">
    <property type="entry name" value="LipA_acyltrans"/>
</dbReference>
<evidence type="ECO:0000256" key="2">
    <source>
        <dbReference type="ARBA" id="ARBA00022475"/>
    </source>
</evidence>
<feature type="transmembrane region" description="Helical" evidence="7">
    <location>
        <begin position="12"/>
        <end position="40"/>
    </location>
</feature>
<dbReference type="PANTHER" id="PTHR30606:SF10">
    <property type="entry name" value="PHOSPHATIDYLINOSITOL MANNOSIDE ACYLTRANSFERASE"/>
    <property type="match status" value="1"/>
</dbReference>
<evidence type="ECO:0000256" key="5">
    <source>
        <dbReference type="ARBA" id="ARBA00023136"/>
    </source>
</evidence>
<comment type="subcellular location">
    <subcellularLocation>
        <location evidence="1">Cell inner membrane</location>
    </subcellularLocation>
</comment>
<accession>A0ABW5Y778</accession>
<dbReference type="Proteomes" id="UP001597557">
    <property type="component" value="Unassembled WGS sequence"/>
</dbReference>
<keyword evidence="9" id="KW-1185">Reference proteome</keyword>
<keyword evidence="4" id="KW-0808">Transferase</keyword>
<evidence type="ECO:0000313" key="9">
    <source>
        <dbReference type="Proteomes" id="UP001597557"/>
    </source>
</evidence>
<reference evidence="9" key="1">
    <citation type="journal article" date="2019" name="Int. J. Syst. Evol. Microbiol.">
        <title>The Global Catalogue of Microorganisms (GCM) 10K type strain sequencing project: providing services to taxonomists for standard genome sequencing and annotation.</title>
        <authorList>
            <consortium name="The Broad Institute Genomics Platform"/>
            <consortium name="The Broad Institute Genome Sequencing Center for Infectious Disease"/>
            <person name="Wu L."/>
            <person name="Ma J."/>
        </authorList>
    </citation>
    <scope>NUCLEOTIDE SEQUENCE [LARGE SCALE GENOMIC DNA]</scope>
    <source>
        <strain evidence="9">KCTC 22437</strain>
    </source>
</reference>
<sequence length="289" mass="33988">MINKGLSRLGTFFLYLISLLPFWLLYLLADALFVVLYHLIGYRRKVTQENLRNSFPEKSDGERADIERKYYRYLADLMLEIIKMTSISKKQLQRRMVCTNPQWADEHKAAGKSITAVTGHYCNWEWVSLEFSTHTRLFVVYKTLADEVMDNYFLRMRTRFGAVGVPMPQTLKTCLAHKDEFTVSAFAGDQTPPMATANYFTVFLNQPTAVFLGIEKIAKRVDSAVIFCDMRRIKRGYYEYTMVSLIEDAKNTAEYEITEAHTKYLEAMIRREPQYWLWSHKRWKLKPKT</sequence>
<evidence type="ECO:0000256" key="4">
    <source>
        <dbReference type="ARBA" id="ARBA00022679"/>
    </source>
</evidence>
<dbReference type="PANTHER" id="PTHR30606">
    <property type="entry name" value="LIPID A BIOSYNTHESIS LAUROYL ACYLTRANSFERASE"/>
    <property type="match status" value="1"/>
</dbReference>
<keyword evidence="7" id="KW-1133">Transmembrane helix</keyword>
<proteinExistence type="predicted"/>
<evidence type="ECO:0000256" key="6">
    <source>
        <dbReference type="ARBA" id="ARBA00023315"/>
    </source>
</evidence>
<keyword evidence="7" id="KW-0812">Transmembrane</keyword>
<comment type="caution">
    <text evidence="8">The sequence shown here is derived from an EMBL/GenBank/DDBJ whole genome shotgun (WGS) entry which is preliminary data.</text>
</comment>
<dbReference type="Pfam" id="PF03279">
    <property type="entry name" value="Lip_A_acyltrans"/>
    <property type="match status" value="1"/>
</dbReference>
<evidence type="ECO:0000256" key="1">
    <source>
        <dbReference type="ARBA" id="ARBA00004533"/>
    </source>
</evidence>
<keyword evidence="3" id="KW-0997">Cell inner membrane</keyword>
<name>A0ABW5Y778_9SPHI</name>
<keyword evidence="5 7" id="KW-0472">Membrane</keyword>
<evidence type="ECO:0000256" key="3">
    <source>
        <dbReference type="ARBA" id="ARBA00022519"/>
    </source>
</evidence>
<evidence type="ECO:0000313" key="8">
    <source>
        <dbReference type="EMBL" id="MFD2871213.1"/>
    </source>
</evidence>
<keyword evidence="2" id="KW-1003">Cell membrane</keyword>
<dbReference type="EMBL" id="JBHUPD010000001">
    <property type="protein sequence ID" value="MFD2871213.1"/>
    <property type="molecule type" value="Genomic_DNA"/>
</dbReference>
<dbReference type="CDD" id="cd07984">
    <property type="entry name" value="LPLAT_LABLAT-like"/>
    <property type="match status" value="1"/>
</dbReference>
<dbReference type="GO" id="GO:0016746">
    <property type="term" value="F:acyltransferase activity"/>
    <property type="evidence" value="ECO:0007669"/>
    <property type="project" value="UniProtKB-KW"/>
</dbReference>
<evidence type="ECO:0000256" key="7">
    <source>
        <dbReference type="SAM" id="Phobius"/>
    </source>
</evidence>
<dbReference type="RefSeq" id="WP_377181675.1">
    <property type="nucleotide sequence ID" value="NZ_JBHUPD010000001.1"/>
</dbReference>
<protein>
    <submittedName>
        <fullName evidence="8">Lysophospholipid acyltransferase family protein</fullName>
    </submittedName>
</protein>